<feature type="domain" description="HTH araC/xylS-type" evidence="4">
    <location>
        <begin position="196"/>
        <end position="293"/>
    </location>
</feature>
<evidence type="ECO:0000256" key="1">
    <source>
        <dbReference type="ARBA" id="ARBA00023015"/>
    </source>
</evidence>
<dbReference type="Pfam" id="PF12833">
    <property type="entry name" value="HTH_18"/>
    <property type="match status" value="1"/>
</dbReference>
<keyword evidence="1" id="KW-0805">Transcription regulation</keyword>
<dbReference type="PANTHER" id="PTHR46796">
    <property type="entry name" value="HTH-TYPE TRANSCRIPTIONAL ACTIVATOR RHAS-RELATED"/>
    <property type="match status" value="1"/>
</dbReference>
<dbReference type="EMBL" id="ABYI02000034">
    <property type="protein sequence ID" value="EEG72870.1"/>
    <property type="molecule type" value="Genomic_DNA"/>
</dbReference>
<dbReference type="eggNOG" id="COG2207">
    <property type="taxonomic scope" value="Bacteria"/>
</dbReference>
<keyword evidence="3" id="KW-0804">Transcription</keyword>
<dbReference type="InterPro" id="IPR003313">
    <property type="entry name" value="AraC-bd"/>
</dbReference>
<dbReference type="GO" id="GO:0003700">
    <property type="term" value="F:DNA-binding transcription factor activity"/>
    <property type="evidence" value="ECO:0007669"/>
    <property type="project" value="InterPro"/>
</dbReference>
<sequence>MPHSAKIIAKGEKTMGQYEKRGYLNSEFRLFHLTDTETKEIEYHYHEFDKITILIRGRVNYIIEGKSYELKPYDIVLVKHNDIHRLVVDNHFPYERIIVYISPNFMNAYKTEDYDLNCCFLKAEKAGTNVLRIPSLEKSSLFRSITRLERSFSDDAYAAALYRQVLFIEFMIHLSRAAQGDHLEFIDTDACNPKIIDILEYIGSHLSDELTIDGIAGTFFISRYYMMRLFKQETGCTIGNYISQKRLLLGRELILSGTSAAQAAYECGYKDYSTFQRAYKALFKESPRDTLLTLS</sequence>
<dbReference type="AlphaFoldDB" id="C0C477"/>
<proteinExistence type="predicted"/>
<reference evidence="5" key="1">
    <citation type="submission" date="2009-02" db="EMBL/GenBank/DDBJ databases">
        <authorList>
            <person name="Fulton L."/>
            <person name="Clifton S."/>
            <person name="Fulton B."/>
            <person name="Xu J."/>
            <person name="Minx P."/>
            <person name="Pepin K.H."/>
            <person name="Johnson M."/>
            <person name="Bhonagiri V."/>
            <person name="Nash W.E."/>
            <person name="Mardis E.R."/>
            <person name="Wilson R.K."/>
        </authorList>
    </citation>
    <scope>NUCLEOTIDE SEQUENCE [LARGE SCALE GENOMIC DNA]</scope>
    <source>
        <strain evidence="5">DSM 15053</strain>
    </source>
</reference>
<dbReference type="STRING" id="553973.CLOHYLEM_06892"/>
<dbReference type="SUPFAM" id="SSF46689">
    <property type="entry name" value="Homeodomain-like"/>
    <property type="match status" value="2"/>
</dbReference>
<dbReference type="InterPro" id="IPR050204">
    <property type="entry name" value="AraC_XylS_family_regulators"/>
</dbReference>
<name>C0C477_9FIRM</name>
<dbReference type="HOGENOM" id="CLU_000445_88_3_9"/>
<dbReference type="InterPro" id="IPR014710">
    <property type="entry name" value="RmlC-like_jellyroll"/>
</dbReference>
<gene>
    <name evidence="5" type="ORF">CLOHYLEM_06892</name>
</gene>
<protein>
    <submittedName>
        <fullName evidence="5">Transcriptional regulator, AraC family</fullName>
    </submittedName>
</protein>
<dbReference type="Gene3D" id="2.60.120.10">
    <property type="entry name" value="Jelly Rolls"/>
    <property type="match status" value="1"/>
</dbReference>
<dbReference type="Proteomes" id="UP000004893">
    <property type="component" value="Unassembled WGS sequence"/>
</dbReference>
<comment type="caution">
    <text evidence="5">The sequence shown here is derived from an EMBL/GenBank/DDBJ whole genome shotgun (WGS) entry which is preliminary data.</text>
</comment>
<evidence type="ECO:0000256" key="2">
    <source>
        <dbReference type="ARBA" id="ARBA00023125"/>
    </source>
</evidence>
<evidence type="ECO:0000313" key="5">
    <source>
        <dbReference type="EMBL" id="EEG72870.1"/>
    </source>
</evidence>
<dbReference type="PROSITE" id="PS01124">
    <property type="entry name" value="HTH_ARAC_FAMILY_2"/>
    <property type="match status" value="1"/>
</dbReference>
<accession>C0C477</accession>
<dbReference type="GO" id="GO:0043565">
    <property type="term" value="F:sequence-specific DNA binding"/>
    <property type="evidence" value="ECO:0007669"/>
    <property type="project" value="InterPro"/>
</dbReference>
<keyword evidence="2" id="KW-0238">DNA-binding</keyword>
<keyword evidence="6" id="KW-1185">Reference proteome</keyword>
<dbReference type="InterPro" id="IPR018060">
    <property type="entry name" value="HTH_AraC"/>
</dbReference>
<dbReference type="InterPro" id="IPR037923">
    <property type="entry name" value="HTH-like"/>
</dbReference>
<dbReference type="SMART" id="SM00342">
    <property type="entry name" value="HTH_ARAC"/>
    <property type="match status" value="1"/>
</dbReference>
<dbReference type="eggNOG" id="COG1917">
    <property type="taxonomic scope" value="Bacteria"/>
</dbReference>
<evidence type="ECO:0000256" key="3">
    <source>
        <dbReference type="ARBA" id="ARBA00023163"/>
    </source>
</evidence>
<evidence type="ECO:0000313" key="6">
    <source>
        <dbReference type="Proteomes" id="UP000004893"/>
    </source>
</evidence>
<reference evidence="5" key="2">
    <citation type="submission" date="2013-06" db="EMBL/GenBank/DDBJ databases">
        <title>Draft genome sequence of Clostridium hylemonae (DSM 15053).</title>
        <authorList>
            <person name="Sudarsanam P."/>
            <person name="Ley R."/>
            <person name="Guruge J."/>
            <person name="Turnbaugh P.J."/>
            <person name="Mahowald M."/>
            <person name="Liep D."/>
            <person name="Gordon J."/>
        </authorList>
    </citation>
    <scope>NUCLEOTIDE SEQUENCE</scope>
    <source>
        <strain evidence="5">DSM 15053</strain>
    </source>
</reference>
<evidence type="ECO:0000259" key="4">
    <source>
        <dbReference type="PROSITE" id="PS01124"/>
    </source>
</evidence>
<organism evidence="5 6">
    <name type="scientific">[Clostridium] hylemonae DSM 15053</name>
    <dbReference type="NCBI Taxonomy" id="553973"/>
    <lineage>
        <taxon>Bacteria</taxon>
        <taxon>Bacillati</taxon>
        <taxon>Bacillota</taxon>
        <taxon>Clostridia</taxon>
        <taxon>Lachnospirales</taxon>
        <taxon>Lachnospiraceae</taxon>
    </lineage>
</organism>
<dbReference type="Pfam" id="PF02311">
    <property type="entry name" value="AraC_binding"/>
    <property type="match status" value="1"/>
</dbReference>
<dbReference type="Gene3D" id="1.10.10.60">
    <property type="entry name" value="Homeodomain-like"/>
    <property type="match status" value="2"/>
</dbReference>
<dbReference type="SUPFAM" id="SSF51215">
    <property type="entry name" value="Regulatory protein AraC"/>
    <property type="match status" value="1"/>
</dbReference>
<dbReference type="InterPro" id="IPR009057">
    <property type="entry name" value="Homeodomain-like_sf"/>
</dbReference>